<dbReference type="SMART" id="SM00941">
    <property type="entry name" value="PYNP_C"/>
    <property type="match status" value="1"/>
</dbReference>
<dbReference type="Gene3D" id="3.40.1030.10">
    <property type="entry name" value="Nucleoside phosphorylase/phosphoribosyltransferase catalytic domain"/>
    <property type="match status" value="1"/>
</dbReference>
<evidence type="ECO:0000256" key="2">
    <source>
        <dbReference type="ARBA" id="ARBA00011738"/>
    </source>
</evidence>
<dbReference type="Pfam" id="PF02885">
    <property type="entry name" value="Glycos_trans_3N"/>
    <property type="match status" value="1"/>
</dbReference>
<organism evidence="8 9">
    <name type="scientific">Treponema parvum</name>
    <dbReference type="NCBI Taxonomy" id="138851"/>
    <lineage>
        <taxon>Bacteria</taxon>
        <taxon>Pseudomonadati</taxon>
        <taxon>Spirochaetota</taxon>
        <taxon>Spirochaetia</taxon>
        <taxon>Spirochaetales</taxon>
        <taxon>Treponemataceae</taxon>
        <taxon>Treponema</taxon>
    </lineage>
</organism>
<dbReference type="InterPro" id="IPR017459">
    <property type="entry name" value="Glycosyl_Trfase_fam3_N_dom"/>
</dbReference>
<dbReference type="Gene3D" id="1.20.970.10">
    <property type="entry name" value="Transferase, Pyrimidine Nucleoside Phosphorylase, Chain C"/>
    <property type="match status" value="1"/>
</dbReference>
<dbReference type="InterPro" id="IPR036566">
    <property type="entry name" value="PYNP-like_C_sf"/>
</dbReference>
<dbReference type="FunFam" id="3.40.1030.10:FF:000003">
    <property type="entry name" value="Pyrimidine-nucleoside phosphorylase"/>
    <property type="match status" value="1"/>
</dbReference>
<dbReference type="RefSeq" id="WP_210118472.1">
    <property type="nucleotide sequence ID" value="NZ_CP054257.1"/>
</dbReference>
<name>A0A975EZK3_9SPIR</name>
<dbReference type="PIRSF" id="PIRSF000478">
    <property type="entry name" value="TP_PyNP"/>
    <property type="match status" value="1"/>
</dbReference>
<dbReference type="SUPFAM" id="SSF47648">
    <property type="entry name" value="Nucleoside phosphorylase/phosphoribosyltransferase N-terminal domain"/>
    <property type="match status" value="1"/>
</dbReference>
<sequence length="452" mass="49174">MRVTDIIMKKRGTFVRGSDGTQKTAGNTQLTKEEIKFLIDGYVSSKIPEYQIASWLMAVYFNGMTFEETGALTECMLHSGEVIDLHDREVKGLTGPFVDKHSTGGVGDKISLPLAPIAACCGVQIPMMSGRALGHTGGTLDKLESVTGYTTSLSPKKFKELIVKTGFAMTGQNERIVPADKLLYALRDVTATVESVPLITSSILSKKVAEGSDALVFDVKYGSGAFMKSVADAELLASYLVKTAQAMGKKAAAFMTNMNTPLGNKIGNFLEIEETLDCLKGFGPEDVMELTYAFASEMVLFAGKAKTKKEALEMCKDAVASGKAFKKFLENVEDQGGDVSRLLEDNGKRRSVHSSELKAQKDGYLKIDAYMTGLAGVYLGVGRNKTTDKVCAEAGIILHKRECDHVKKGETIMSVYGKDEQCLSPAMELIEKSVSYSEKKVEKAKLIYKEIR</sequence>
<dbReference type="AlphaFoldDB" id="A0A975EZK3"/>
<feature type="domain" description="Pyrimidine nucleoside phosphorylase C-terminal" evidence="7">
    <location>
        <begin position="364"/>
        <end position="437"/>
    </location>
</feature>
<comment type="subunit">
    <text evidence="2">Homodimer.</text>
</comment>
<dbReference type="GO" id="GO:0009032">
    <property type="term" value="F:thymidine phosphorylase activity"/>
    <property type="evidence" value="ECO:0007669"/>
    <property type="project" value="UniProtKB-EC"/>
</dbReference>
<dbReference type="InterPro" id="IPR013102">
    <property type="entry name" value="PYNP_C"/>
</dbReference>
<gene>
    <name evidence="8" type="ORF">HRI96_05345</name>
</gene>
<dbReference type="PANTHER" id="PTHR10515:SF0">
    <property type="entry name" value="THYMIDINE PHOSPHORYLASE"/>
    <property type="match status" value="1"/>
</dbReference>
<dbReference type="SUPFAM" id="SSF54680">
    <property type="entry name" value="Pyrimidine nucleoside phosphorylase C-terminal domain"/>
    <property type="match status" value="1"/>
</dbReference>
<dbReference type="InterPro" id="IPR000053">
    <property type="entry name" value="Thymidine/pyrmidine_PPase"/>
</dbReference>
<dbReference type="NCBIfam" id="TIGR02644">
    <property type="entry name" value="Y_phosphoryl"/>
    <property type="match status" value="1"/>
</dbReference>
<dbReference type="GO" id="GO:0004645">
    <property type="term" value="F:1,4-alpha-oligoglucan phosphorylase activity"/>
    <property type="evidence" value="ECO:0007669"/>
    <property type="project" value="InterPro"/>
</dbReference>
<accession>A0A975EZK3</accession>
<dbReference type="GO" id="GO:0006213">
    <property type="term" value="P:pyrimidine nucleoside metabolic process"/>
    <property type="evidence" value="ECO:0007669"/>
    <property type="project" value="InterPro"/>
</dbReference>
<keyword evidence="4 8" id="KW-0328">Glycosyltransferase</keyword>
<dbReference type="GO" id="GO:0006206">
    <property type="term" value="P:pyrimidine nucleobase metabolic process"/>
    <property type="evidence" value="ECO:0007669"/>
    <property type="project" value="InterPro"/>
</dbReference>
<dbReference type="PANTHER" id="PTHR10515">
    <property type="entry name" value="THYMIDINE PHOSPHORYLASE"/>
    <property type="match status" value="1"/>
</dbReference>
<evidence type="ECO:0000256" key="5">
    <source>
        <dbReference type="ARBA" id="ARBA00022679"/>
    </source>
</evidence>
<dbReference type="InterPro" id="IPR017872">
    <property type="entry name" value="Pyrmidine_PPase_CS"/>
</dbReference>
<comment type="catalytic activity">
    <reaction evidence="6">
        <text>thymidine + phosphate = 2-deoxy-alpha-D-ribose 1-phosphate + thymine</text>
        <dbReference type="Rhea" id="RHEA:16037"/>
        <dbReference type="ChEBI" id="CHEBI:17748"/>
        <dbReference type="ChEBI" id="CHEBI:17821"/>
        <dbReference type="ChEBI" id="CHEBI:43474"/>
        <dbReference type="ChEBI" id="CHEBI:57259"/>
        <dbReference type="EC" id="2.4.2.4"/>
    </reaction>
</comment>
<dbReference type="GO" id="GO:0005829">
    <property type="term" value="C:cytosol"/>
    <property type="evidence" value="ECO:0007669"/>
    <property type="project" value="TreeGrafter"/>
</dbReference>
<dbReference type="InterPro" id="IPR018090">
    <property type="entry name" value="Pyrmidine_PPas_bac/euk"/>
</dbReference>
<dbReference type="InterPro" id="IPR036320">
    <property type="entry name" value="Glycosyl_Trfase_fam3_N_dom_sf"/>
</dbReference>
<evidence type="ECO:0000256" key="3">
    <source>
        <dbReference type="ARBA" id="ARBA00011892"/>
    </source>
</evidence>
<dbReference type="EC" id="2.4.2.4" evidence="3"/>
<evidence type="ECO:0000256" key="1">
    <source>
        <dbReference type="ARBA" id="ARBA00006915"/>
    </source>
</evidence>
<dbReference type="SUPFAM" id="SSF52418">
    <property type="entry name" value="Nucleoside phosphorylase/phosphoribosyltransferase catalytic domain"/>
    <property type="match status" value="1"/>
</dbReference>
<dbReference type="PROSITE" id="PS00647">
    <property type="entry name" value="THYMID_PHOSPHORYLASE"/>
    <property type="match status" value="1"/>
</dbReference>
<dbReference type="Gene3D" id="3.90.1170.30">
    <property type="entry name" value="Pyrimidine nucleoside phosphorylase-like, C-terminal domain"/>
    <property type="match status" value="1"/>
</dbReference>
<evidence type="ECO:0000313" key="9">
    <source>
        <dbReference type="Proteomes" id="UP000671995"/>
    </source>
</evidence>
<evidence type="ECO:0000256" key="4">
    <source>
        <dbReference type="ARBA" id="ARBA00022676"/>
    </source>
</evidence>
<evidence type="ECO:0000313" key="8">
    <source>
        <dbReference type="EMBL" id="QTQ11678.1"/>
    </source>
</evidence>
<protein>
    <recommendedName>
        <fullName evidence="3">thymidine phosphorylase</fullName>
        <ecNumber evidence="3">2.4.2.4</ecNumber>
    </recommendedName>
</protein>
<dbReference type="Pfam" id="PF07831">
    <property type="entry name" value="PYNP_C"/>
    <property type="match status" value="1"/>
</dbReference>
<dbReference type="EMBL" id="CP054257">
    <property type="protein sequence ID" value="QTQ11678.1"/>
    <property type="molecule type" value="Genomic_DNA"/>
</dbReference>
<dbReference type="NCBIfam" id="NF004490">
    <property type="entry name" value="PRK05820.1"/>
    <property type="match status" value="1"/>
</dbReference>
<dbReference type="Proteomes" id="UP000671995">
    <property type="component" value="Chromosome"/>
</dbReference>
<reference evidence="8" key="1">
    <citation type="submission" date="2020-05" db="EMBL/GenBank/DDBJ databases">
        <authorList>
            <person name="Zeng H."/>
            <person name="Chan Y.K."/>
            <person name="Watt R.M."/>
        </authorList>
    </citation>
    <scope>NUCLEOTIDE SEQUENCE</scope>
    <source>
        <strain evidence="8">ATCC 700773</strain>
    </source>
</reference>
<dbReference type="Pfam" id="PF00591">
    <property type="entry name" value="Glycos_transf_3"/>
    <property type="match status" value="1"/>
</dbReference>
<evidence type="ECO:0000256" key="6">
    <source>
        <dbReference type="ARBA" id="ARBA00048550"/>
    </source>
</evidence>
<dbReference type="InterPro" id="IPR000312">
    <property type="entry name" value="Glycosyl_Trfase_fam3"/>
</dbReference>
<keyword evidence="5 8" id="KW-0808">Transferase</keyword>
<comment type="similarity">
    <text evidence="1">Belongs to the thymidine/pyrimidine-nucleoside phosphorylase family.</text>
</comment>
<evidence type="ECO:0000259" key="7">
    <source>
        <dbReference type="SMART" id="SM00941"/>
    </source>
</evidence>
<reference evidence="8" key="2">
    <citation type="journal article" date="2021" name="Microbiol. Resour. Announc.">
        <title>Complete Genome Sequences of Three Human Oral Treponema parvum Isolates.</title>
        <authorList>
            <person name="Zeng H."/>
            <person name="Watt R.M."/>
        </authorList>
    </citation>
    <scope>NUCLEOTIDE SEQUENCE</scope>
    <source>
        <strain evidence="8">ATCC 700773</strain>
    </source>
</reference>
<proteinExistence type="inferred from homology"/>
<dbReference type="InterPro" id="IPR035902">
    <property type="entry name" value="Nuc_phospho_transferase"/>
</dbReference>